<accession>A0A0H1BLB3</accession>
<gene>
    <name evidence="3" type="ORF">EMPG_09558</name>
</gene>
<feature type="compositionally biased region" description="Basic and acidic residues" evidence="2">
    <location>
        <begin position="1"/>
        <end position="21"/>
    </location>
</feature>
<keyword evidence="1" id="KW-0175">Coiled coil</keyword>
<keyword evidence="4" id="KW-1185">Reference proteome</keyword>
<feature type="coiled-coil region" evidence="1">
    <location>
        <begin position="93"/>
        <end position="143"/>
    </location>
</feature>
<comment type="caution">
    <text evidence="3">The sequence shown here is derived from an EMBL/GenBank/DDBJ whole genome shotgun (WGS) entry which is preliminary data.</text>
</comment>
<evidence type="ECO:0000313" key="4">
    <source>
        <dbReference type="Proteomes" id="UP000053573"/>
    </source>
</evidence>
<name>A0A0H1BLB3_9EURO</name>
<feature type="region of interest" description="Disordered" evidence="2">
    <location>
        <begin position="1"/>
        <end position="88"/>
    </location>
</feature>
<evidence type="ECO:0000313" key="3">
    <source>
        <dbReference type="EMBL" id="KLJ12130.1"/>
    </source>
</evidence>
<dbReference type="Proteomes" id="UP000053573">
    <property type="component" value="Unassembled WGS sequence"/>
</dbReference>
<evidence type="ECO:0000256" key="1">
    <source>
        <dbReference type="SAM" id="Coils"/>
    </source>
</evidence>
<dbReference type="AlphaFoldDB" id="A0A0H1BLB3"/>
<reference evidence="4" key="1">
    <citation type="journal article" date="2015" name="PLoS Genet.">
        <title>The dynamic genome and transcriptome of the human fungal pathogen Blastomyces and close relative Emmonsia.</title>
        <authorList>
            <person name="Munoz J.F."/>
            <person name="Gauthier G.M."/>
            <person name="Desjardins C.A."/>
            <person name="Gallo J.E."/>
            <person name="Holder J."/>
            <person name="Sullivan T.D."/>
            <person name="Marty A.J."/>
            <person name="Carmen J.C."/>
            <person name="Chen Z."/>
            <person name="Ding L."/>
            <person name="Gujja S."/>
            <person name="Magrini V."/>
            <person name="Misas E."/>
            <person name="Mitreva M."/>
            <person name="Priest M."/>
            <person name="Saif S."/>
            <person name="Whiston E.A."/>
            <person name="Young S."/>
            <person name="Zeng Q."/>
            <person name="Goldman W.E."/>
            <person name="Mardis E.R."/>
            <person name="Taylor J.W."/>
            <person name="McEwen J.G."/>
            <person name="Clay O.K."/>
            <person name="Klein B.S."/>
            <person name="Cuomo C.A."/>
        </authorList>
    </citation>
    <scope>NUCLEOTIDE SEQUENCE [LARGE SCALE GENOMIC DNA]</scope>
    <source>
        <strain evidence="4">UAMH 139</strain>
    </source>
</reference>
<evidence type="ECO:0000256" key="2">
    <source>
        <dbReference type="SAM" id="MobiDB-lite"/>
    </source>
</evidence>
<proteinExistence type="predicted"/>
<dbReference type="STRING" id="2060906.A0A0H1BLB3"/>
<organism evidence="3 4">
    <name type="scientific">Blastomyces silverae</name>
    <dbReference type="NCBI Taxonomy" id="2060906"/>
    <lineage>
        <taxon>Eukaryota</taxon>
        <taxon>Fungi</taxon>
        <taxon>Dikarya</taxon>
        <taxon>Ascomycota</taxon>
        <taxon>Pezizomycotina</taxon>
        <taxon>Eurotiomycetes</taxon>
        <taxon>Eurotiomycetidae</taxon>
        <taxon>Onygenales</taxon>
        <taxon>Ajellomycetaceae</taxon>
        <taxon>Blastomyces</taxon>
    </lineage>
</organism>
<dbReference type="EMBL" id="LDEV01001147">
    <property type="protein sequence ID" value="KLJ12130.1"/>
    <property type="molecule type" value="Genomic_DNA"/>
</dbReference>
<evidence type="ECO:0008006" key="5">
    <source>
        <dbReference type="Google" id="ProtNLM"/>
    </source>
</evidence>
<dbReference type="OrthoDB" id="4188685at2759"/>
<protein>
    <recommendedName>
        <fullName evidence="5">DUF4219 domain-containing protein</fullName>
    </recommendedName>
</protein>
<sequence length="394" mass="45905">MADQAHSRPRVDRSNDEERQRGPSSPSPPRAFESSIIEPPETPSRHADLGLATAPPTTVRPARTSRRLGVADPTPLDDDSSATPGSVSEEYKLKKMEFKMEFEKIELERMELRKQMELEKMKREKQMEEYRELKRQLRIQELRDAPGHPPEPTQSLVACPSPAWDHDIGSKLRYNLYDPDSWVGKAIRQFKEESKYITKPNALKGMSNYITWSASMKSKLRQAQCWVIIEEQQTQSPVRDPEWAPFWVEQNRWLYAFILSSLSAAIRPWFDKKVDDRIAYTLWCEIEARYSLPKTQLRREAVLEFISLSGTQVTNPLVFFDKFRAAIMKLEMMNATPPDAWVFDIFYSALPNVWRHYVQMKIEDVQVSKSDAVILDVHRIMEEIRFRLDRPKGS</sequence>
<feature type="compositionally biased region" description="Low complexity" evidence="2">
    <location>
        <begin position="52"/>
        <end position="62"/>
    </location>
</feature>